<evidence type="ECO:0000256" key="5">
    <source>
        <dbReference type="ARBA" id="ARBA00023136"/>
    </source>
</evidence>
<feature type="transmembrane region" description="Helical" evidence="6">
    <location>
        <begin position="133"/>
        <end position="157"/>
    </location>
</feature>
<dbReference type="EMBL" id="MTJL01000002">
    <property type="protein sequence ID" value="OMI09902.1"/>
    <property type="molecule type" value="Genomic_DNA"/>
</dbReference>
<evidence type="ECO:0000313" key="9">
    <source>
        <dbReference type="Proteomes" id="UP000187367"/>
    </source>
</evidence>
<dbReference type="InterPro" id="IPR036259">
    <property type="entry name" value="MFS_trans_sf"/>
</dbReference>
<dbReference type="GO" id="GO:0005886">
    <property type="term" value="C:plasma membrane"/>
    <property type="evidence" value="ECO:0007669"/>
    <property type="project" value="UniProtKB-SubCell"/>
</dbReference>
<dbReference type="InterPro" id="IPR011701">
    <property type="entry name" value="MFS"/>
</dbReference>
<evidence type="ECO:0000256" key="6">
    <source>
        <dbReference type="SAM" id="Phobius"/>
    </source>
</evidence>
<feature type="transmembrane region" description="Helical" evidence="6">
    <location>
        <begin position="259"/>
        <end position="280"/>
    </location>
</feature>
<feature type="transmembrane region" description="Helical" evidence="6">
    <location>
        <begin position="380"/>
        <end position="402"/>
    </location>
</feature>
<keyword evidence="9" id="KW-1185">Reference proteome</keyword>
<keyword evidence="3 6" id="KW-0812">Transmembrane</keyword>
<evidence type="ECO:0000256" key="4">
    <source>
        <dbReference type="ARBA" id="ARBA00022989"/>
    </source>
</evidence>
<evidence type="ECO:0000313" key="8">
    <source>
        <dbReference type="EMBL" id="OMI09902.1"/>
    </source>
</evidence>
<evidence type="ECO:0000259" key="7">
    <source>
        <dbReference type="PROSITE" id="PS50850"/>
    </source>
</evidence>
<feature type="transmembrane region" description="Helical" evidence="6">
    <location>
        <begin position="351"/>
        <end position="374"/>
    </location>
</feature>
<feature type="transmembrane region" description="Helical" evidence="6">
    <location>
        <begin position="75"/>
        <end position="94"/>
    </location>
</feature>
<dbReference type="Gene3D" id="1.20.1250.20">
    <property type="entry name" value="MFS general substrate transporter like domains"/>
    <property type="match status" value="2"/>
</dbReference>
<dbReference type="PANTHER" id="PTHR11662:SF399">
    <property type="entry name" value="FI19708P1-RELATED"/>
    <property type="match status" value="1"/>
</dbReference>
<dbReference type="Pfam" id="PF07690">
    <property type="entry name" value="MFS_1"/>
    <property type="match status" value="1"/>
</dbReference>
<dbReference type="InterPro" id="IPR020846">
    <property type="entry name" value="MFS_dom"/>
</dbReference>
<dbReference type="InterPro" id="IPR050382">
    <property type="entry name" value="MFS_Na/Anion_cotransporter"/>
</dbReference>
<evidence type="ECO:0000256" key="2">
    <source>
        <dbReference type="ARBA" id="ARBA00022448"/>
    </source>
</evidence>
<protein>
    <submittedName>
        <fullName evidence="8">MFS transporter</fullName>
    </submittedName>
</protein>
<keyword evidence="5 6" id="KW-0472">Membrane</keyword>
<feature type="transmembrane region" description="Helical" evidence="6">
    <location>
        <begin position="292"/>
        <end position="312"/>
    </location>
</feature>
<comment type="caution">
    <text evidence="8">The sequence shown here is derived from an EMBL/GenBank/DDBJ whole genome shotgun (WGS) entry which is preliminary data.</text>
</comment>
<organism evidence="8 9">
    <name type="scientific">Bacillus swezeyi</name>
    <dbReference type="NCBI Taxonomy" id="1925020"/>
    <lineage>
        <taxon>Bacteria</taxon>
        <taxon>Bacillati</taxon>
        <taxon>Bacillota</taxon>
        <taxon>Bacilli</taxon>
        <taxon>Bacillales</taxon>
        <taxon>Bacillaceae</taxon>
        <taxon>Bacillus</taxon>
    </lineage>
</organism>
<sequence>MFSNGRGFVIVMLFLAGVINYLDRSALSVAAPFIQEDLNIRPAQMGMLFSSFFIGYAIFNFIGGWASDKYGAKNTLSAAMVVWSVFSGAIALTYNFVSLFIIRVIFGMGEGPLSASTSKAVNNWFPKKERARALGMTMCGTPLGGAISGPIVGLIAIHWGWKASFVLIMLIGLIWVWFWIKYSKERPDQSHGAAHEKEEHSKKTADIPLSFYLKQPTVLFTAFAFFSYNYILFFFLTWFPSYLTTARGLSIHDMSIATIIPWVVGFIGLALGGFISDYIFRITGKEMFSRKAVLVVCLLAAAVCIGFAGMVATAFGAVALVALSVFFLYLTGITYWAIIQDIVHPDRVGGVSGFMHFLANTSGIIGPTATGFIVEYSGSFTSAFLLAGGLAVAGSLCVACFVKPIQSDKLPQSVTGDEQGRFLS</sequence>
<feature type="transmembrane region" description="Helical" evidence="6">
    <location>
        <begin position="318"/>
        <end position="339"/>
    </location>
</feature>
<feature type="transmembrane region" description="Helical" evidence="6">
    <location>
        <begin position="218"/>
        <end position="239"/>
    </location>
</feature>
<keyword evidence="4 6" id="KW-1133">Transmembrane helix</keyword>
<feature type="domain" description="Major facilitator superfamily (MFS) profile" evidence="7">
    <location>
        <begin position="9"/>
        <end position="406"/>
    </location>
</feature>
<accession>A0A1R1RQB1</accession>
<dbReference type="Proteomes" id="UP000187367">
    <property type="component" value="Unassembled WGS sequence"/>
</dbReference>
<dbReference type="OrthoDB" id="6360at2"/>
<comment type="subcellular location">
    <subcellularLocation>
        <location evidence="1">Cell membrane</location>
        <topology evidence="1">Multi-pass membrane protein</topology>
    </subcellularLocation>
</comment>
<gene>
    <name evidence="8" type="ORF">BW143_01290</name>
</gene>
<keyword evidence="2" id="KW-0813">Transport</keyword>
<dbReference type="RefSeq" id="WP_076762296.1">
    <property type="nucleotide sequence ID" value="NZ_JARMMK010000001.1"/>
</dbReference>
<feature type="transmembrane region" description="Helical" evidence="6">
    <location>
        <begin position="46"/>
        <end position="63"/>
    </location>
</feature>
<dbReference type="CDD" id="cd17319">
    <property type="entry name" value="MFS_ExuT_GudP_like"/>
    <property type="match status" value="1"/>
</dbReference>
<accession>A0A1R1QZ18</accession>
<dbReference type="SUPFAM" id="SSF103473">
    <property type="entry name" value="MFS general substrate transporter"/>
    <property type="match status" value="1"/>
</dbReference>
<reference evidence="8 9" key="1">
    <citation type="submission" date="2017-01" db="EMBL/GenBank/DDBJ databases">
        <title>Bacillus phylogenomics.</title>
        <authorList>
            <person name="Dunlap C."/>
        </authorList>
    </citation>
    <scope>NUCLEOTIDE SEQUENCE [LARGE SCALE GENOMIC DNA]</scope>
    <source>
        <strain evidence="8 9">NRRL B-41282</strain>
    </source>
</reference>
<proteinExistence type="predicted"/>
<dbReference type="GO" id="GO:0022857">
    <property type="term" value="F:transmembrane transporter activity"/>
    <property type="evidence" value="ECO:0007669"/>
    <property type="project" value="InterPro"/>
</dbReference>
<feature type="transmembrane region" description="Helical" evidence="6">
    <location>
        <begin position="163"/>
        <end position="180"/>
    </location>
</feature>
<dbReference type="PANTHER" id="PTHR11662">
    <property type="entry name" value="SOLUTE CARRIER FAMILY 17"/>
    <property type="match status" value="1"/>
</dbReference>
<name>A0A1R1RQB1_9BACI</name>
<dbReference type="PROSITE" id="PS50850">
    <property type="entry name" value="MFS"/>
    <property type="match status" value="1"/>
</dbReference>
<evidence type="ECO:0000256" key="1">
    <source>
        <dbReference type="ARBA" id="ARBA00004651"/>
    </source>
</evidence>
<dbReference type="AlphaFoldDB" id="A0A1R1RQB1"/>
<evidence type="ECO:0000256" key="3">
    <source>
        <dbReference type="ARBA" id="ARBA00022692"/>
    </source>
</evidence>